<proteinExistence type="predicted"/>
<evidence type="ECO:0000313" key="2">
    <source>
        <dbReference type="Proteomes" id="UP000479000"/>
    </source>
</evidence>
<accession>A0A6H5HYS8</accession>
<gene>
    <name evidence="1" type="ORF">NTEN_LOCUS24066</name>
</gene>
<keyword evidence="2" id="KW-1185">Reference proteome</keyword>
<sequence length="272" mass="30866">MPIHARYVTREDKSLADDLINTGTKTAMNRNRKSKNEIDTDKTRKWIYAVLKKNSSIMQLEKIHAVDKGKGYLLIKNLWCTDSTQFFHTYFDTLLMWHLDECGDGMHPIRRPRLATTALEDNEASCCRRGAIVFSIISEFGASFSSWDSRQTIKENTCAPIGRNQSATIGLIAPHMSDCCTSIDPTDCRCVLKTFHSRLFKRLTEHRYVRGPDPGDRGTILTFYDDPHGPFLNGEPSNGHSSFRYKNILTGIVNQCRNLNSSQSSCSMSQSR</sequence>
<name>A0A6H5HYS8_9HEMI</name>
<evidence type="ECO:0000313" key="1">
    <source>
        <dbReference type="EMBL" id="CAB0020492.1"/>
    </source>
</evidence>
<protein>
    <submittedName>
        <fullName evidence="1">Uncharacterized protein</fullName>
    </submittedName>
</protein>
<organism evidence="1 2">
    <name type="scientific">Nesidiocoris tenuis</name>
    <dbReference type="NCBI Taxonomy" id="355587"/>
    <lineage>
        <taxon>Eukaryota</taxon>
        <taxon>Metazoa</taxon>
        <taxon>Ecdysozoa</taxon>
        <taxon>Arthropoda</taxon>
        <taxon>Hexapoda</taxon>
        <taxon>Insecta</taxon>
        <taxon>Pterygota</taxon>
        <taxon>Neoptera</taxon>
        <taxon>Paraneoptera</taxon>
        <taxon>Hemiptera</taxon>
        <taxon>Heteroptera</taxon>
        <taxon>Panheteroptera</taxon>
        <taxon>Cimicomorpha</taxon>
        <taxon>Miridae</taxon>
        <taxon>Dicyphina</taxon>
        <taxon>Nesidiocoris</taxon>
    </lineage>
</organism>
<reference evidence="1 2" key="1">
    <citation type="submission" date="2020-02" db="EMBL/GenBank/DDBJ databases">
        <authorList>
            <person name="Ferguson B K."/>
        </authorList>
    </citation>
    <scope>NUCLEOTIDE SEQUENCE [LARGE SCALE GENOMIC DNA]</scope>
</reference>
<dbReference type="EMBL" id="CADCXU010035387">
    <property type="protein sequence ID" value="CAB0020492.1"/>
    <property type="molecule type" value="Genomic_DNA"/>
</dbReference>
<dbReference type="AlphaFoldDB" id="A0A6H5HYS8"/>
<dbReference type="Proteomes" id="UP000479000">
    <property type="component" value="Unassembled WGS sequence"/>
</dbReference>